<gene>
    <name evidence="2" type="ORF">F0L74_17330</name>
</gene>
<dbReference type="RefSeq" id="WP_149839148.1">
    <property type="nucleotide sequence ID" value="NZ_VUOC01000003.1"/>
</dbReference>
<accession>A0A5B2VR14</accession>
<feature type="chain" id="PRO_5022879736" evidence="1">
    <location>
        <begin position="22"/>
        <end position="192"/>
    </location>
</feature>
<dbReference type="InterPro" id="IPR011473">
    <property type="entry name" value="DUF1579"/>
</dbReference>
<reference evidence="2 3" key="2">
    <citation type="submission" date="2019-09" db="EMBL/GenBank/DDBJ databases">
        <authorList>
            <person name="Jin C."/>
        </authorList>
    </citation>
    <scope>NUCLEOTIDE SEQUENCE [LARGE SCALE GENOMIC DNA]</scope>
    <source>
        <strain evidence="2 3">BN140078</strain>
    </source>
</reference>
<dbReference type="AlphaFoldDB" id="A0A5B2VR14"/>
<dbReference type="Proteomes" id="UP000324611">
    <property type="component" value="Unassembled WGS sequence"/>
</dbReference>
<evidence type="ECO:0000313" key="2">
    <source>
        <dbReference type="EMBL" id="KAA2241641.1"/>
    </source>
</evidence>
<comment type="caution">
    <text evidence="2">The sequence shown here is derived from an EMBL/GenBank/DDBJ whole genome shotgun (WGS) entry which is preliminary data.</text>
</comment>
<reference evidence="2 3" key="1">
    <citation type="submission" date="2019-09" db="EMBL/GenBank/DDBJ databases">
        <title>Chitinophaga ginsengihumi sp. nov., isolated from soil of ginseng rhizosphere.</title>
        <authorList>
            <person name="Lee J."/>
        </authorList>
    </citation>
    <scope>NUCLEOTIDE SEQUENCE [LARGE SCALE GENOMIC DNA]</scope>
    <source>
        <strain evidence="2 3">BN140078</strain>
    </source>
</reference>
<proteinExistence type="predicted"/>
<keyword evidence="1" id="KW-0732">Signal</keyword>
<keyword evidence="3" id="KW-1185">Reference proteome</keyword>
<feature type="signal peptide" evidence="1">
    <location>
        <begin position="1"/>
        <end position="21"/>
    </location>
</feature>
<organism evidence="2 3">
    <name type="scientific">Chitinophaga agrisoli</name>
    <dbReference type="NCBI Taxonomy" id="2607653"/>
    <lineage>
        <taxon>Bacteria</taxon>
        <taxon>Pseudomonadati</taxon>
        <taxon>Bacteroidota</taxon>
        <taxon>Chitinophagia</taxon>
        <taxon>Chitinophagales</taxon>
        <taxon>Chitinophagaceae</taxon>
        <taxon>Chitinophaga</taxon>
    </lineage>
</organism>
<name>A0A5B2VR14_9BACT</name>
<evidence type="ECO:0000256" key="1">
    <source>
        <dbReference type="SAM" id="SignalP"/>
    </source>
</evidence>
<sequence length="192" mass="21580">MKYLLLSAALLCLLLHHPAQAQSADEQAAQKAWMEYMTPGPMHQMLAKADGDWTYEMTSWMSPTAPPTKSTGNSTNRMILGGRYQESKITGTVMDMPFEGLGNMGYDNAKKVFVSSWVDNMGTGIAYMEGKWDDATKSIHFTGKMLDPMTGKDCEVKQNVYMVDENTQKMEMFTVTDGKDVKTMELTMKRKQ</sequence>
<evidence type="ECO:0000313" key="3">
    <source>
        <dbReference type="Proteomes" id="UP000324611"/>
    </source>
</evidence>
<dbReference type="EMBL" id="VUOC01000003">
    <property type="protein sequence ID" value="KAA2241641.1"/>
    <property type="molecule type" value="Genomic_DNA"/>
</dbReference>
<dbReference type="Pfam" id="PF07617">
    <property type="entry name" value="DUF1579"/>
    <property type="match status" value="1"/>
</dbReference>
<protein>
    <submittedName>
        <fullName evidence="2">DUF1579 domain-containing protein</fullName>
    </submittedName>
</protein>